<comment type="catalytic activity">
    <reaction evidence="1">
        <text>D-mannose 6-phosphate = D-fructose 6-phosphate</text>
        <dbReference type="Rhea" id="RHEA:12356"/>
        <dbReference type="ChEBI" id="CHEBI:58735"/>
        <dbReference type="ChEBI" id="CHEBI:61527"/>
        <dbReference type="EC" id="5.3.1.8"/>
    </reaction>
</comment>
<dbReference type="GO" id="GO:0009298">
    <property type="term" value="P:GDP-mannose biosynthetic process"/>
    <property type="evidence" value="ECO:0007669"/>
    <property type="project" value="InterPro"/>
</dbReference>
<dbReference type="InterPro" id="IPR014710">
    <property type="entry name" value="RmlC-like_jellyroll"/>
</dbReference>
<evidence type="ECO:0000256" key="5">
    <source>
        <dbReference type="ARBA" id="ARBA00022833"/>
    </source>
</evidence>
<dbReference type="STRING" id="640635.SAMN04489806_0183"/>
<dbReference type="GO" id="GO:0005829">
    <property type="term" value="C:cytosol"/>
    <property type="evidence" value="ECO:0007669"/>
    <property type="project" value="TreeGrafter"/>
</dbReference>
<evidence type="ECO:0000313" key="10">
    <source>
        <dbReference type="EMBL" id="SEB36595.1"/>
    </source>
</evidence>
<proteinExistence type="inferred from homology"/>
<evidence type="ECO:0000256" key="6">
    <source>
        <dbReference type="ARBA" id="ARBA00023235"/>
    </source>
</evidence>
<organism evidence="10 11">
    <name type="scientific">Paramicrobacterium humi</name>
    <dbReference type="NCBI Taxonomy" id="640635"/>
    <lineage>
        <taxon>Bacteria</taxon>
        <taxon>Bacillati</taxon>
        <taxon>Actinomycetota</taxon>
        <taxon>Actinomycetes</taxon>
        <taxon>Micrococcales</taxon>
        <taxon>Microbacteriaceae</taxon>
        <taxon>Paramicrobacterium</taxon>
    </lineage>
</organism>
<dbReference type="RefSeq" id="WP_091178928.1">
    <property type="nucleotide sequence ID" value="NZ_FNRY01000001.1"/>
</dbReference>
<feature type="active site" evidence="7">
    <location>
        <position position="281"/>
    </location>
</feature>
<dbReference type="OrthoDB" id="9792649at2"/>
<accession>A0A1H4IRX5</accession>
<gene>
    <name evidence="10" type="ORF">SAMN04489806_0183</name>
</gene>
<feature type="binding site" evidence="8">
    <location>
        <position position="95"/>
    </location>
    <ligand>
        <name>Zn(2+)</name>
        <dbReference type="ChEBI" id="CHEBI:29105"/>
    </ligand>
</feature>
<dbReference type="EC" id="5.3.1.8" evidence="3"/>
<dbReference type="EMBL" id="FNRY01000001">
    <property type="protein sequence ID" value="SEB36595.1"/>
    <property type="molecule type" value="Genomic_DNA"/>
</dbReference>
<sequence length="399" mass="41930">MFVALENTPRPYAWGSQTVIAILQGRAPSGEPEAELWLGAHPASPARVAAGSGVGHPDLAAWIESDAASAGLRQPRLPFLLKLLAAEAPLSLQAHPSPEQAVAGFERENAAGVPLDAPHRNYKDAFHKPELIVALSESFDALCGFRRVAETAEDLDALIAVADKEGMALAVTELRALRERLTGADDEVLRDVVQYLLGSEISALVSAVTDSAALASPSPAVDTVRLLAEHYPGDPGIVVSLFVNRVTLTRGEALYLPAGNVHAYLRGFGVELMAASDNVLRGGLTPKHVDVPELLSVLDFEPLPVPYLQPTRVSTGVELFAPGIPDFELFRVEVADDGPDATVELPGVAIAVVTRGEVDVTGAQGAATLRAGQALYVTPDETALAVSGDGELFVATTLL</sequence>
<dbReference type="GO" id="GO:0004476">
    <property type="term" value="F:mannose-6-phosphate isomerase activity"/>
    <property type="evidence" value="ECO:0007669"/>
    <property type="project" value="UniProtKB-EC"/>
</dbReference>
<evidence type="ECO:0000259" key="9">
    <source>
        <dbReference type="Pfam" id="PF20511"/>
    </source>
</evidence>
<feature type="binding site" evidence="8">
    <location>
        <position position="130"/>
    </location>
    <ligand>
        <name>Zn(2+)</name>
        <dbReference type="ChEBI" id="CHEBI:29105"/>
    </ligand>
</feature>
<dbReference type="PIRSF" id="PIRSF001480">
    <property type="entry name" value="Mannose-6-phosphate_isomerase"/>
    <property type="match status" value="1"/>
</dbReference>
<comment type="similarity">
    <text evidence="2">Belongs to the mannose-6-phosphate isomerase type 1 family.</text>
</comment>
<dbReference type="PANTHER" id="PTHR10309">
    <property type="entry name" value="MANNOSE-6-PHOSPHATE ISOMERASE"/>
    <property type="match status" value="1"/>
</dbReference>
<dbReference type="PANTHER" id="PTHR10309:SF0">
    <property type="entry name" value="MANNOSE-6-PHOSPHATE ISOMERASE"/>
    <property type="match status" value="1"/>
</dbReference>
<evidence type="ECO:0000256" key="7">
    <source>
        <dbReference type="PIRSR" id="PIRSR001480-1"/>
    </source>
</evidence>
<dbReference type="GO" id="GO:0008270">
    <property type="term" value="F:zinc ion binding"/>
    <property type="evidence" value="ECO:0007669"/>
    <property type="project" value="InterPro"/>
</dbReference>
<dbReference type="InterPro" id="IPR011051">
    <property type="entry name" value="RmlC_Cupin_sf"/>
</dbReference>
<feature type="domain" description="Phosphomannose isomerase type I catalytic" evidence="9">
    <location>
        <begin position="5"/>
        <end position="147"/>
    </location>
</feature>
<dbReference type="InterPro" id="IPR016305">
    <property type="entry name" value="Mannose-6-P_Isomerase"/>
</dbReference>
<evidence type="ECO:0000256" key="2">
    <source>
        <dbReference type="ARBA" id="ARBA00010772"/>
    </source>
</evidence>
<dbReference type="PRINTS" id="PR00714">
    <property type="entry name" value="MAN6PISMRASE"/>
</dbReference>
<keyword evidence="11" id="KW-1185">Reference proteome</keyword>
<reference evidence="10 11" key="1">
    <citation type="submission" date="2016-10" db="EMBL/GenBank/DDBJ databases">
        <authorList>
            <person name="de Groot N.N."/>
        </authorList>
    </citation>
    <scope>NUCLEOTIDE SEQUENCE [LARGE SCALE GENOMIC DNA]</scope>
    <source>
        <strain evidence="10 11">DSM 21799</strain>
    </source>
</reference>
<dbReference type="GO" id="GO:0005975">
    <property type="term" value="P:carbohydrate metabolic process"/>
    <property type="evidence" value="ECO:0007669"/>
    <property type="project" value="InterPro"/>
</dbReference>
<dbReference type="Proteomes" id="UP000199183">
    <property type="component" value="Unassembled WGS sequence"/>
</dbReference>
<keyword evidence="5 8" id="KW-0862">Zinc</keyword>
<protein>
    <recommendedName>
        <fullName evidence="3">mannose-6-phosphate isomerase</fullName>
        <ecNumber evidence="3">5.3.1.8</ecNumber>
    </recommendedName>
</protein>
<dbReference type="CDD" id="cd07011">
    <property type="entry name" value="cupin_PMI_type_I_N"/>
    <property type="match status" value="1"/>
</dbReference>
<dbReference type="InterPro" id="IPR046457">
    <property type="entry name" value="PMI_typeI_cat"/>
</dbReference>
<dbReference type="AlphaFoldDB" id="A0A1H4IRX5"/>
<keyword evidence="6 10" id="KW-0413">Isomerase</keyword>
<dbReference type="SUPFAM" id="SSF51182">
    <property type="entry name" value="RmlC-like cupins"/>
    <property type="match status" value="1"/>
</dbReference>
<keyword evidence="4 8" id="KW-0479">Metal-binding</keyword>
<evidence type="ECO:0000256" key="1">
    <source>
        <dbReference type="ARBA" id="ARBA00000757"/>
    </source>
</evidence>
<feature type="binding site" evidence="8">
    <location>
        <position position="93"/>
    </location>
    <ligand>
        <name>Zn(2+)</name>
        <dbReference type="ChEBI" id="CHEBI:29105"/>
    </ligand>
</feature>
<dbReference type="NCBIfam" id="TIGR00218">
    <property type="entry name" value="manA"/>
    <property type="match status" value="1"/>
</dbReference>
<feature type="binding site" evidence="8">
    <location>
        <position position="262"/>
    </location>
    <ligand>
        <name>Zn(2+)</name>
        <dbReference type="ChEBI" id="CHEBI:29105"/>
    </ligand>
</feature>
<dbReference type="Gene3D" id="2.60.120.10">
    <property type="entry name" value="Jelly Rolls"/>
    <property type="match status" value="2"/>
</dbReference>
<evidence type="ECO:0000256" key="8">
    <source>
        <dbReference type="PIRSR" id="PIRSR001480-2"/>
    </source>
</evidence>
<comment type="cofactor">
    <cofactor evidence="8">
        <name>Zn(2+)</name>
        <dbReference type="ChEBI" id="CHEBI:29105"/>
    </cofactor>
    <text evidence="8">Binds 1 zinc ion per subunit.</text>
</comment>
<dbReference type="Gene3D" id="1.10.441.10">
    <property type="entry name" value="Phosphomannose Isomerase, domain 2"/>
    <property type="match status" value="1"/>
</dbReference>
<evidence type="ECO:0000256" key="3">
    <source>
        <dbReference type="ARBA" id="ARBA00011956"/>
    </source>
</evidence>
<evidence type="ECO:0000313" key="11">
    <source>
        <dbReference type="Proteomes" id="UP000199183"/>
    </source>
</evidence>
<dbReference type="Pfam" id="PF20511">
    <property type="entry name" value="PMI_typeI_cat"/>
    <property type="match status" value="1"/>
</dbReference>
<name>A0A1H4IRX5_9MICO</name>
<dbReference type="InterPro" id="IPR001250">
    <property type="entry name" value="Man6P_Isoase-1"/>
</dbReference>
<evidence type="ECO:0000256" key="4">
    <source>
        <dbReference type="ARBA" id="ARBA00022723"/>
    </source>
</evidence>